<gene>
    <name evidence="5" type="ORF">SteCoe_33138</name>
</gene>
<feature type="domain" description="SAM" evidence="4">
    <location>
        <begin position="362"/>
        <end position="430"/>
    </location>
</feature>
<protein>
    <recommendedName>
        <fullName evidence="4">SAM domain-containing protein</fullName>
    </recommendedName>
</protein>
<keyword evidence="1" id="KW-0677">Repeat</keyword>
<name>A0A1R2AXF0_9CILI</name>
<dbReference type="PROSITE" id="PS50088">
    <property type="entry name" value="ANK_REPEAT"/>
    <property type="match status" value="4"/>
</dbReference>
<feature type="repeat" description="ANK" evidence="3">
    <location>
        <begin position="115"/>
        <end position="147"/>
    </location>
</feature>
<organism evidence="5 6">
    <name type="scientific">Stentor coeruleus</name>
    <dbReference type="NCBI Taxonomy" id="5963"/>
    <lineage>
        <taxon>Eukaryota</taxon>
        <taxon>Sar</taxon>
        <taxon>Alveolata</taxon>
        <taxon>Ciliophora</taxon>
        <taxon>Postciliodesmatophora</taxon>
        <taxon>Heterotrichea</taxon>
        <taxon>Heterotrichida</taxon>
        <taxon>Stentoridae</taxon>
        <taxon>Stentor</taxon>
    </lineage>
</organism>
<evidence type="ECO:0000259" key="4">
    <source>
        <dbReference type="PROSITE" id="PS50105"/>
    </source>
</evidence>
<dbReference type="PROSITE" id="PS50297">
    <property type="entry name" value="ANK_REP_REGION"/>
    <property type="match status" value="3"/>
</dbReference>
<comment type="caution">
    <text evidence="5">The sequence shown here is derived from an EMBL/GenBank/DDBJ whole genome shotgun (WGS) entry which is preliminary data.</text>
</comment>
<feature type="repeat" description="ANK" evidence="3">
    <location>
        <begin position="82"/>
        <end position="114"/>
    </location>
</feature>
<feature type="repeat" description="ANK" evidence="3">
    <location>
        <begin position="49"/>
        <end position="81"/>
    </location>
</feature>
<dbReference type="InterPro" id="IPR013761">
    <property type="entry name" value="SAM/pointed_sf"/>
</dbReference>
<feature type="domain" description="SAM" evidence="4">
    <location>
        <begin position="254"/>
        <end position="320"/>
    </location>
</feature>
<evidence type="ECO:0000313" key="6">
    <source>
        <dbReference type="Proteomes" id="UP000187209"/>
    </source>
</evidence>
<evidence type="ECO:0000313" key="5">
    <source>
        <dbReference type="EMBL" id="OMJ69198.1"/>
    </source>
</evidence>
<dbReference type="InterPro" id="IPR051637">
    <property type="entry name" value="Ank_repeat_dom-contain_49"/>
</dbReference>
<dbReference type="PANTHER" id="PTHR24180:SF45">
    <property type="entry name" value="POLY [ADP-RIBOSE] POLYMERASE TANKYRASE"/>
    <property type="match status" value="1"/>
</dbReference>
<dbReference type="Gene3D" id="1.25.40.20">
    <property type="entry name" value="Ankyrin repeat-containing domain"/>
    <property type="match status" value="2"/>
</dbReference>
<dbReference type="SUPFAM" id="SSF48403">
    <property type="entry name" value="Ankyrin repeat"/>
    <property type="match status" value="1"/>
</dbReference>
<dbReference type="PROSITE" id="PS50105">
    <property type="entry name" value="SAM_DOMAIN"/>
    <property type="match status" value="2"/>
</dbReference>
<dbReference type="PANTHER" id="PTHR24180">
    <property type="entry name" value="CYCLIN-DEPENDENT KINASE INHIBITOR 2C-RELATED"/>
    <property type="match status" value="1"/>
</dbReference>
<keyword evidence="2 3" id="KW-0040">ANK repeat</keyword>
<evidence type="ECO:0000256" key="3">
    <source>
        <dbReference type="PROSITE-ProRule" id="PRU00023"/>
    </source>
</evidence>
<evidence type="ECO:0000256" key="2">
    <source>
        <dbReference type="ARBA" id="ARBA00023043"/>
    </source>
</evidence>
<dbReference type="InterPro" id="IPR036770">
    <property type="entry name" value="Ankyrin_rpt-contain_sf"/>
</dbReference>
<proteinExistence type="predicted"/>
<dbReference type="SMART" id="SM00248">
    <property type="entry name" value="ANK"/>
    <property type="match status" value="4"/>
</dbReference>
<dbReference type="Proteomes" id="UP000187209">
    <property type="component" value="Unassembled WGS sequence"/>
</dbReference>
<evidence type="ECO:0000256" key="1">
    <source>
        <dbReference type="ARBA" id="ARBA00022737"/>
    </source>
</evidence>
<reference evidence="5 6" key="1">
    <citation type="submission" date="2016-11" db="EMBL/GenBank/DDBJ databases">
        <title>The macronuclear genome of Stentor coeruleus: a giant cell with tiny introns.</title>
        <authorList>
            <person name="Slabodnick M."/>
            <person name="Ruby J.G."/>
            <person name="Reiff S.B."/>
            <person name="Swart E.C."/>
            <person name="Gosai S."/>
            <person name="Prabakaran S."/>
            <person name="Witkowska E."/>
            <person name="Larue G.E."/>
            <person name="Fisher S."/>
            <person name="Freeman R.M."/>
            <person name="Gunawardena J."/>
            <person name="Chu W."/>
            <person name="Stover N.A."/>
            <person name="Gregory B.D."/>
            <person name="Nowacki M."/>
            <person name="Derisi J."/>
            <person name="Roy S.W."/>
            <person name="Marshall W.F."/>
            <person name="Sood P."/>
        </authorList>
    </citation>
    <scope>NUCLEOTIDE SEQUENCE [LARGE SCALE GENOMIC DNA]</scope>
    <source>
        <strain evidence="5">WM001</strain>
    </source>
</reference>
<sequence length="456" mass="52326">MSYFKPDSDEKPPSEIIDLQKACRLGDLQSIKTAYHANPDKLNQKDDSLGWTPLYRTVICGHFKACQFLLKCNADPNIPNNLGESPLHQAADNSQYQIAELLLQYHADPNLQQNEGDTPLHHAAFRGDSKMAELLLKHKADPNIPNFMFGRTPLHSAADSMHEETIKVLLEYNADPYLQDRQGKTPLDLIQNQPLRNFIENFQSNSSRTSSEECKISTFGKESMKFEFFDSPNLPQNQTVFEPDAETSIVARKNQLKPLYEWLEKINLQEVYEIMCDAGYDDIDSLISQMRSPLPMSTEELAKIGIKKPGHRYRIVIKLEEDSGIYSRRFNRKTYGSEVNQGFWKCCNVPSNTTYGIIGTISIREWLRTLKLEEIIPKFIDSGFDDYEMMISQMMSRYPITDEILLNDIQVLKPGHRNRILGKLKEEVKNILDKNEQSLQIENVSKQTSCDTCVLM</sequence>
<dbReference type="SMART" id="SM00454">
    <property type="entry name" value="SAM"/>
    <property type="match status" value="2"/>
</dbReference>
<dbReference type="EMBL" id="MPUH01001228">
    <property type="protein sequence ID" value="OMJ69198.1"/>
    <property type="molecule type" value="Genomic_DNA"/>
</dbReference>
<dbReference type="OrthoDB" id="307232at2759"/>
<dbReference type="InterPro" id="IPR001660">
    <property type="entry name" value="SAM"/>
</dbReference>
<dbReference type="Pfam" id="PF00536">
    <property type="entry name" value="SAM_1"/>
    <property type="match status" value="2"/>
</dbReference>
<feature type="repeat" description="ANK" evidence="3">
    <location>
        <begin position="149"/>
        <end position="181"/>
    </location>
</feature>
<dbReference type="InterPro" id="IPR002110">
    <property type="entry name" value="Ankyrin_rpt"/>
</dbReference>
<dbReference type="Gene3D" id="1.10.150.50">
    <property type="entry name" value="Transcription Factor, Ets-1"/>
    <property type="match status" value="2"/>
</dbReference>
<keyword evidence="6" id="KW-1185">Reference proteome</keyword>
<dbReference type="Pfam" id="PF12796">
    <property type="entry name" value="Ank_2"/>
    <property type="match status" value="1"/>
</dbReference>
<dbReference type="AlphaFoldDB" id="A0A1R2AXF0"/>
<accession>A0A1R2AXF0</accession>
<dbReference type="Pfam" id="PF00023">
    <property type="entry name" value="Ank"/>
    <property type="match status" value="1"/>
</dbReference>
<dbReference type="SUPFAM" id="SSF47769">
    <property type="entry name" value="SAM/Pointed domain"/>
    <property type="match status" value="2"/>
</dbReference>